<dbReference type="Pfam" id="PF04307">
    <property type="entry name" value="YdjM"/>
    <property type="match status" value="1"/>
</dbReference>
<dbReference type="EMBL" id="WOWB01000001">
    <property type="protein sequence ID" value="NLV06769.1"/>
    <property type="molecule type" value="Genomic_DNA"/>
</dbReference>
<dbReference type="EMBL" id="LIUF01000003">
    <property type="protein sequence ID" value="KOX92893.1"/>
    <property type="molecule type" value="Genomic_DNA"/>
</dbReference>
<reference evidence="3" key="2">
    <citation type="submission" date="2019-12" db="EMBL/GenBank/DDBJ databases">
        <title>The whole-genome sequencing of Haloarcula japonica strain pws8.</title>
        <authorList>
            <person name="Verma D.K."/>
            <person name="Gopal K."/>
            <person name="Prasad E.S."/>
        </authorList>
    </citation>
    <scope>NUCLEOTIDE SEQUENCE</scope>
    <source>
        <strain evidence="3">Pws8</strain>
    </source>
</reference>
<dbReference type="OrthoDB" id="199847at2157"/>
<dbReference type="InterPro" id="IPR007404">
    <property type="entry name" value="YdjM-like"/>
</dbReference>
<protein>
    <submittedName>
        <fullName evidence="3">Metal-dependent hydrolase</fullName>
    </submittedName>
</protein>
<proteinExistence type="predicted"/>
<name>A0A0N0BNR7_9EURY</name>
<evidence type="ECO:0000313" key="3">
    <source>
        <dbReference type="EMBL" id="NLV06769.1"/>
    </source>
</evidence>
<sequence length="168" mass="18363">MNKRGHVLNAVLLSIGLGYVLDPSGDVTTFATIAEVFLPVVLGALFPDVDTAFGKHRKTLHNIPVLIIFLAHPLYHGGNLQWVWLGVLTHYVLDYFGSRRGIALFYPFSDTEYGSPTGVTTSSDRAEAVTVVITAFELLAVALLVHVLPQYLPPVVRTFVVDNSAFLV</sequence>
<dbReference type="Proteomes" id="UP000610611">
    <property type="component" value="Unassembled WGS sequence"/>
</dbReference>
<dbReference type="AlphaFoldDB" id="A0A0N0BNR7"/>
<reference evidence="2 4" key="1">
    <citation type="submission" date="2015-08" db="EMBL/GenBank/DDBJ databases">
        <title>Genomes of Isolates from Cabo Rojo, PR.</title>
        <authorList>
            <person name="Sanchez-Nieves R.L."/>
            <person name="Montalvo-Rodriguez R."/>
        </authorList>
    </citation>
    <scope>NUCLEOTIDE SEQUENCE [LARGE SCALE GENOMIC DNA]</scope>
    <source>
        <strain evidence="2 4">SL3</strain>
    </source>
</reference>
<feature type="transmembrane region" description="Helical" evidence="1">
    <location>
        <begin position="5"/>
        <end position="21"/>
    </location>
</feature>
<dbReference type="STRING" id="1705562.AMS69_10580"/>
<keyword evidence="1" id="KW-0472">Membrane</keyword>
<feature type="transmembrane region" description="Helical" evidence="1">
    <location>
        <begin position="128"/>
        <end position="148"/>
    </location>
</feature>
<evidence type="ECO:0000313" key="4">
    <source>
        <dbReference type="Proteomes" id="UP000037729"/>
    </source>
</evidence>
<organism evidence="2 4">
    <name type="scientific">Haloarcula rubripromontorii</name>
    <dbReference type="NCBI Taxonomy" id="1705562"/>
    <lineage>
        <taxon>Archaea</taxon>
        <taxon>Methanobacteriati</taxon>
        <taxon>Methanobacteriota</taxon>
        <taxon>Stenosarchaea group</taxon>
        <taxon>Halobacteria</taxon>
        <taxon>Halobacteriales</taxon>
        <taxon>Haloarculaceae</taxon>
        <taxon>Haloarcula</taxon>
    </lineage>
</organism>
<dbReference type="GO" id="GO:0016787">
    <property type="term" value="F:hydrolase activity"/>
    <property type="evidence" value="ECO:0007669"/>
    <property type="project" value="UniProtKB-KW"/>
</dbReference>
<dbReference type="RefSeq" id="WP_053968044.1">
    <property type="nucleotide sequence ID" value="NZ_JAWJXX010000003.1"/>
</dbReference>
<dbReference type="PATRIC" id="fig|1705562.3.peg.294"/>
<evidence type="ECO:0000313" key="2">
    <source>
        <dbReference type="EMBL" id="KOX92893.1"/>
    </source>
</evidence>
<keyword evidence="1" id="KW-1133">Transmembrane helix</keyword>
<evidence type="ECO:0000256" key="1">
    <source>
        <dbReference type="SAM" id="Phobius"/>
    </source>
</evidence>
<feature type="transmembrane region" description="Helical" evidence="1">
    <location>
        <begin position="27"/>
        <end position="47"/>
    </location>
</feature>
<keyword evidence="4" id="KW-1185">Reference proteome</keyword>
<comment type="caution">
    <text evidence="2">The sequence shown here is derived from an EMBL/GenBank/DDBJ whole genome shotgun (WGS) entry which is preliminary data.</text>
</comment>
<dbReference type="Proteomes" id="UP000037729">
    <property type="component" value="Unassembled WGS sequence"/>
</dbReference>
<accession>A0A0N0BNR7</accession>
<keyword evidence="3" id="KW-0378">Hydrolase</keyword>
<keyword evidence="1" id="KW-0812">Transmembrane</keyword>
<gene>
    <name evidence="2" type="ORF">AMS69_10580</name>
    <name evidence="3" type="ORF">GOC83_11590</name>
</gene>